<proteinExistence type="predicted"/>
<sequence>MRVTGTAVTCVGSGCGQGEENGRPARRAAPGSRLCAACRDALVTLLKRLPALHEECGRRLNESGPRRERTSGGPLPGMPFNTAAAEARSDILKLLRSWAGVLVDERGLPTPGDTVPLLSALLVRHADWLAAHATAADVSAEFARLVRRTRRVVDPEPLRRVVVGTCVEVNCPGGLTALIRSHQSQRQTEIVCDVDSSHRWSSQEWLLLGTLLARRPGATGLGTAAEARAARWLSAGDIAQMWNIATGSVYRHASEQQWRRRSRSGRTTYHEADVRATLSRWTPGRVTRPVEDGESNRAR</sequence>
<protein>
    <submittedName>
        <fullName evidence="2">Uncharacterized protein</fullName>
    </submittedName>
</protein>
<dbReference type="AlphaFoldDB" id="A0A423V5J0"/>
<evidence type="ECO:0000313" key="3">
    <source>
        <dbReference type="Proteomes" id="UP000285596"/>
    </source>
</evidence>
<comment type="caution">
    <text evidence="2">The sequence shown here is derived from an EMBL/GenBank/DDBJ whole genome shotgun (WGS) entry which is preliminary data.</text>
</comment>
<dbReference type="PROSITE" id="PS51257">
    <property type="entry name" value="PROKAR_LIPOPROTEIN"/>
    <property type="match status" value="1"/>
</dbReference>
<dbReference type="Proteomes" id="UP000285596">
    <property type="component" value="Unassembled WGS sequence"/>
</dbReference>
<organism evidence="2 3">
    <name type="scientific">Streptomyces globisporus</name>
    <dbReference type="NCBI Taxonomy" id="1908"/>
    <lineage>
        <taxon>Bacteria</taxon>
        <taxon>Bacillati</taxon>
        <taxon>Actinomycetota</taxon>
        <taxon>Actinomycetes</taxon>
        <taxon>Kitasatosporales</taxon>
        <taxon>Streptomycetaceae</taxon>
        <taxon>Streptomyces</taxon>
    </lineage>
</organism>
<dbReference type="EMBL" id="QWFA01000010">
    <property type="protein sequence ID" value="ROV69876.1"/>
    <property type="molecule type" value="Genomic_DNA"/>
</dbReference>
<gene>
    <name evidence="2" type="ORF">D3105_03435</name>
</gene>
<evidence type="ECO:0000256" key="1">
    <source>
        <dbReference type="SAM" id="MobiDB-lite"/>
    </source>
</evidence>
<reference evidence="2 3" key="1">
    <citation type="submission" date="2018-08" db="EMBL/GenBank/DDBJ databases">
        <title>Streptomyces globisporus 1912-4Crt, whole genome shotgun sequence.</title>
        <authorList>
            <person name="Matselyukh B."/>
        </authorList>
    </citation>
    <scope>NUCLEOTIDE SEQUENCE [LARGE SCALE GENOMIC DNA]</scope>
    <source>
        <strain evidence="2 3">1912-4Crt</strain>
    </source>
</reference>
<accession>A0A423V5J0</accession>
<evidence type="ECO:0000313" key="2">
    <source>
        <dbReference type="EMBL" id="ROV69876.1"/>
    </source>
</evidence>
<feature type="compositionally biased region" description="Basic and acidic residues" evidence="1">
    <location>
        <begin position="59"/>
        <end position="70"/>
    </location>
</feature>
<feature type="region of interest" description="Disordered" evidence="1">
    <location>
        <begin position="59"/>
        <end position="79"/>
    </location>
</feature>
<name>A0A423V5J0_STRGL</name>